<comment type="caution">
    <text evidence="2">The sequence shown here is derived from an EMBL/GenBank/DDBJ whole genome shotgun (WGS) entry which is preliminary data.</text>
</comment>
<feature type="region of interest" description="Disordered" evidence="1">
    <location>
        <begin position="1"/>
        <end position="31"/>
    </location>
</feature>
<name>A0A1R3I2L2_9ROSI</name>
<gene>
    <name evidence="2" type="ORF">COLO4_25442</name>
</gene>
<evidence type="ECO:0000256" key="1">
    <source>
        <dbReference type="SAM" id="MobiDB-lite"/>
    </source>
</evidence>
<accession>A0A1R3I2L2</accession>
<dbReference type="Proteomes" id="UP000187203">
    <property type="component" value="Unassembled WGS sequence"/>
</dbReference>
<keyword evidence="3" id="KW-1185">Reference proteome</keyword>
<evidence type="ECO:0000313" key="3">
    <source>
        <dbReference type="Proteomes" id="UP000187203"/>
    </source>
</evidence>
<feature type="compositionally biased region" description="Low complexity" evidence="1">
    <location>
        <begin position="20"/>
        <end position="31"/>
    </location>
</feature>
<sequence length="31" mass="3416">MAKGPMNTKNQGRPNKNHVTKTNNVKCTDST</sequence>
<evidence type="ECO:0000313" key="2">
    <source>
        <dbReference type="EMBL" id="OMO76813.1"/>
    </source>
</evidence>
<protein>
    <submittedName>
        <fullName evidence="2">Uncharacterized protein</fullName>
    </submittedName>
</protein>
<organism evidence="2 3">
    <name type="scientific">Corchorus olitorius</name>
    <dbReference type="NCBI Taxonomy" id="93759"/>
    <lineage>
        <taxon>Eukaryota</taxon>
        <taxon>Viridiplantae</taxon>
        <taxon>Streptophyta</taxon>
        <taxon>Embryophyta</taxon>
        <taxon>Tracheophyta</taxon>
        <taxon>Spermatophyta</taxon>
        <taxon>Magnoliopsida</taxon>
        <taxon>eudicotyledons</taxon>
        <taxon>Gunneridae</taxon>
        <taxon>Pentapetalae</taxon>
        <taxon>rosids</taxon>
        <taxon>malvids</taxon>
        <taxon>Malvales</taxon>
        <taxon>Malvaceae</taxon>
        <taxon>Grewioideae</taxon>
        <taxon>Apeibeae</taxon>
        <taxon>Corchorus</taxon>
    </lineage>
</organism>
<proteinExistence type="predicted"/>
<dbReference type="EMBL" id="AWUE01019046">
    <property type="protein sequence ID" value="OMO76813.1"/>
    <property type="molecule type" value="Genomic_DNA"/>
</dbReference>
<reference evidence="3" key="1">
    <citation type="submission" date="2013-09" db="EMBL/GenBank/DDBJ databases">
        <title>Corchorus olitorius genome sequencing.</title>
        <authorList>
            <person name="Alam M."/>
            <person name="Haque M.S."/>
            <person name="Islam M.S."/>
            <person name="Emdad E.M."/>
            <person name="Islam M.M."/>
            <person name="Ahmed B."/>
            <person name="Halim A."/>
            <person name="Hossen Q.M.M."/>
            <person name="Hossain M.Z."/>
            <person name="Ahmed R."/>
            <person name="Khan M.M."/>
            <person name="Islam R."/>
            <person name="Rashid M.M."/>
            <person name="Khan S.A."/>
            <person name="Rahman M.S."/>
            <person name="Alam M."/>
            <person name="Yahiya A.S."/>
            <person name="Khan M.S."/>
            <person name="Azam M.S."/>
            <person name="Haque T."/>
            <person name="Lashkar M.Z.H."/>
            <person name="Akhand A.I."/>
            <person name="Morshed G."/>
            <person name="Roy S."/>
            <person name="Uddin K.S."/>
            <person name="Rabeya T."/>
            <person name="Hossain A.S."/>
            <person name="Chowdhury A."/>
            <person name="Snigdha A.R."/>
            <person name="Mortoza M.S."/>
            <person name="Matin S.A."/>
            <person name="Hoque S.M.E."/>
            <person name="Islam M.K."/>
            <person name="Roy D.K."/>
            <person name="Haider R."/>
            <person name="Moosa M.M."/>
            <person name="Elias S.M."/>
            <person name="Hasan A.M."/>
            <person name="Jahan S."/>
            <person name="Shafiuddin M."/>
            <person name="Mahmood N."/>
            <person name="Shommy N.S."/>
        </authorList>
    </citation>
    <scope>NUCLEOTIDE SEQUENCE [LARGE SCALE GENOMIC DNA]</scope>
    <source>
        <strain evidence="3">cv. O-4</strain>
    </source>
</reference>
<dbReference type="AlphaFoldDB" id="A0A1R3I2L2"/>